<protein>
    <submittedName>
        <fullName evidence="2">Uncharacterized protein</fullName>
    </submittedName>
</protein>
<evidence type="ECO:0000313" key="2">
    <source>
        <dbReference type="EMBL" id="KAG2594443.1"/>
    </source>
</evidence>
<proteinExistence type="predicted"/>
<sequence>MRLMGRDRAGDQGARCRQQDLWRHHQSRARTHAELAGKERKKGINAISETSPTQPDWK</sequence>
<evidence type="ECO:0000256" key="1">
    <source>
        <dbReference type="SAM" id="MobiDB-lite"/>
    </source>
</evidence>
<dbReference type="AlphaFoldDB" id="A0A8T0SC64"/>
<gene>
    <name evidence="2" type="ORF">PVAP13_5NG645950</name>
</gene>
<feature type="region of interest" description="Disordered" evidence="1">
    <location>
        <begin position="1"/>
        <end position="58"/>
    </location>
</feature>
<dbReference type="EMBL" id="CM029046">
    <property type="protein sequence ID" value="KAG2594443.1"/>
    <property type="molecule type" value="Genomic_DNA"/>
</dbReference>
<feature type="compositionally biased region" description="Basic and acidic residues" evidence="1">
    <location>
        <begin position="1"/>
        <end position="10"/>
    </location>
</feature>
<reference evidence="2" key="1">
    <citation type="submission" date="2020-05" db="EMBL/GenBank/DDBJ databases">
        <title>WGS assembly of Panicum virgatum.</title>
        <authorList>
            <person name="Lovell J.T."/>
            <person name="Jenkins J."/>
            <person name="Shu S."/>
            <person name="Juenger T.E."/>
            <person name="Schmutz J."/>
        </authorList>
    </citation>
    <scope>NUCLEOTIDE SEQUENCE</scope>
    <source>
        <strain evidence="2">AP13</strain>
    </source>
</reference>
<accession>A0A8T0SC64</accession>
<keyword evidence="3" id="KW-1185">Reference proteome</keyword>
<name>A0A8T0SC64_PANVG</name>
<comment type="caution">
    <text evidence="2">The sequence shown here is derived from an EMBL/GenBank/DDBJ whole genome shotgun (WGS) entry which is preliminary data.</text>
</comment>
<feature type="compositionally biased region" description="Polar residues" evidence="1">
    <location>
        <begin position="47"/>
        <end position="58"/>
    </location>
</feature>
<evidence type="ECO:0000313" key="3">
    <source>
        <dbReference type="Proteomes" id="UP000823388"/>
    </source>
</evidence>
<dbReference type="Proteomes" id="UP000823388">
    <property type="component" value="Chromosome 5N"/>
</dbReference>
<organism evidence="2 3">
    <name type="scientific">Panicum virgatum</name>
    <name type="common">Blackwell switchgrass</name>
    <dbReference type="NCBI Taxonomy" id="38727"/>
    <lineage>
        <taxon>Eukaryota</taxon>
        <taxon>Viridiplantae</taxon>
        <taxon>Streptophyta</taxon>
        <taxon>Embryophyta</taxon>
        <taxon>Tracheophyta</taxon>
        <taxon>Spermatophyta</taxon>
        <taxon>Magnoliopsida</taxon>
        <taxon>Liliopsida</taxon>
        <taxon>Poales</taxon>
        <taxon>Poaceae</taxon>
        <taxon>PACMAD clade</taxon>
        <taxon>Panicoideae</taxon>
        <taxon>Panicodae</taxon>
        <taxon>Paniceae</taxon>
        <taxon>Panicinae</taxon>
        <taxon>Panicum</taxon>
        <taxon>Panicum sect. Hiantes</taxon>
    </lineage>
</organism>